<dbReference type="OrthoDB" id="7925769at2759"/>
<sequence>MECGLVWYNRTQRAINAKWEFVHDLRDKVFIDVQLYKMMSNEYRFFPVTFKESLCREYKKNSFGMKDLVTRYSNANPCDLRKNVPLTINKWIPDSSTFPPHLPVGSYKMVIRFLFHNEFVLQTDFYGRIIDKPIDWKNLPSFLQPHQ</sequence>
<accession>A0A8K0CG38</accession>
<evidence type="ECO:0000313" key="1">
    <source>
        <dbReference type="EMBL" id="KAF2886674.1"/>
    </source>
</evidence>
<dbReference type="EMBL" id="VTPC01086888">
    <property type="protein sequence ID" value="KAF2886674.1"/>
    <property type="molecule type" value="Genomic_DNA"/>
</dbReference>
<proteinExistence type="predicted"/>
<gene>
    <name evidence="1" type="ORF">ILUMI_19499</name>
</gene>
<dbReference type="PANTHER" id="PTHR20898">
    <property type="entry name" value="DAEDALUS ON 3-RELATED-RELATED"/>
    <property type="match status" value="1"/>
</dbReference>
<name>A0A8K0CG38_IGNLU</name>
<reference evidence="1" key="1">
    <citation type="submission" date="2019-08" db="EMBL/GenBank/DDBJ databases">
        <title>The genome of the North American firefly Photinus pyralis.</title>
        <authorList>
            <consortium name="Photinus pyralis genome working group"/>
            <person name="Fallon T.R."/>
            <person name="Sander Lower S.E."/>
            <person name="Weng J.-K."/>
        </authorList>
    </citation>
    <scope>NUCLEOTIDE SEQUENCE</scope>
    <source>
        <strain evidence="1">TRF0915ILg1</strain>
        <tissue evidence="1">Whole body</tissue>
    </source>
</reference>
<organism evidence="1 2">
    <name type="scientific">Ignelater luminosus</name>
    <name type="common">Cucubano</name>
    <name type="synonym">Pyrophorus luminosus</name>
    <dbReference type="NCBI Taxonomy" id="2038154"/>
    <lineage>
        <taxon>Eukaryota</taxon>
        <taxon>Metazoa</taxon>
        <taxon>Ecdysozoa</taxon>
        <taxon>Arthropoda</taxon>
        <taxon>Hexapoda</taxon>
        <taxon>Insecta</taxon>
        <taxon>Pterygota</taxon>
        <taxon>Neoptera</taxon>
        <taxon>Endopterygota</taxon>
        <taxon>Coleoptera</taxon>
        <taxon>Polyphaga</taxon>
        <taxon>Elateriformia</taxon>
        <taxon>Elateroidea</taxon>
        <taxon>Elateridae</taxon>
        <taxon>Agrypninae</taxon>
        <taxon>Pyrophorini</taxon>
        <taxon>Ignelater</taxon>
    </lineage>
</organism>
<dbReference type="PANTHER" id="PTHR20898:SF0">
    <property type="entry name" value="DAEDALUS ON 3-RELATED"/>
    <property type="match status" value="1"/>
</dbReference>
<evidence type="ECO:0000313" key="2">
    <source>
        <dbReference type="Proteomes" id="UP000801492"/>
    </source>
</evidence>
<dbReference type="Proteomes" id="UP000801492">
    <property type="component" value="Unassembled WGS sequence"/>
</dbReference>
<protein>
    <submittedName>
        <fullName evidence="1">Uncharacterized protein</fullName>
    </submittedName>
</protein>
<keyword evidence="2" id="KW-1185">Reference proteome</keyword>
<dbReference type="AlphaFoldDB" id="A0A8K0CG38"/>
<comment type="caution">
    <text evidence="1">The sequence shown here is derived from an EMBL/GenBank/DDBJ whole genome shotgun (WGS) entry which is preliminary data.</text>
</comment>